<evidence type="ECO:0000256" key="1">
    <source>
        <dbReference type="SAM" id="Coils"/>
    </source>
</evidence>
<feature type="coiled-coil region" evidence="1">
    <location>
        <begin position="14"/>
        <end position="48"/>
    </location>
</feature>
<dbReference type="Gene3D" id="1.20.930.20">
    <property type="entry name" value="Adaptor protein Cbl, N-terminal domain"/>
    <property type="match status" value="1"/>
</dbReference>
<dbReference type="Proteomes" id="UP001556367">
    <property type="component" value="Unassembled WGS sequence"/>
</dbReference>
<protein>
    <recommendedName>
        <fullName evidence="4">Fungal N-terminal domain-containing protein</fullName>
    </recommendedName>
</protein>
<dbReference type="InterPro" id="IPR036537">
    <property type="entry name" value="Adaptor_Cbl_N_dom_sf"/>
</dbReference>
<dbReference type="EMBL" id="JASNQZ010000006">
    <property type="protein sequence ID" value="KAL0955755.1"/>
    <property type="molecule type" value="Genomic_DNA"/>
</dbReference>
<gene>
    <name evidence="2" type="ORF">HGRIS_001970</name>
</gene>
<comment type="caution">
    <text evidence="2">The sequence shown here is derived from an EMBL/GenBank/DDBJ whole genome shotgun (WGS) entry which is preliminary data.</text>
</comment>
<evidence type="ECO:0000313" key="2">
    <source>
        <dbReference type="EMBL" id="KAL0955755.1"/>
    </source>
</evidence>
<dbReference type="CDD" id="cd21037">
    <property type="entry name" value="MLKL_NTD"/>
    <property type="match status" value="1"/>
</dbReference>
<evidence type="ECO:0008006" key="4">
    <source>
        <dbReference type="Google" id="ProtNLM"/>
    </source>
</evidence>
<accession>A0ABR3JJU3</accession>
<organism evidence="2 3">
    <name type="scientific">Hohenbuehelia grisea</name>
    <dbReference type="NCBI Taxonomy" id="104357"/>
    <lineage>
        <taxon>Eukaryota</taxon>
        <taxon>Fungi</taxon>
        <taxon>Dikarya</taxon>
        <taxon>Basidiomycota</taxon>
        <taxon>Agaricomycotina</taxon>
        <taxon>Agaricomycetes</taxon>
        <taxon>Agaricomycetidae</taxon>
        <taxon>Agaricales</taxon>
        <taxon>Pleurotineae</taxon>
        <taxon>Pleurotaceae</taxon>
        <taxon>Hohenbuehelia</taxon>
    </lineage>
</organism>
<dbReference type="SUPFAM" id="SSF48452">
    <property type="entry name" value="TPR-like"/>
    <property type="match status" value="1"/>
</dbReference>
<dbReference type="Gene3D" id="1.25.40.10">
    <property type="entry name" value="Tetratricopeptide repeat domain"/>
    <property type="match status" value="1"/>
</dbReference>
<reference evidence="3" key="1">
    <citation type="submission" date="2024-06" db="EMBL/GenBank/DDBJ databases">
        <title>Multi-omics analyses provide insights into the biosynthesis of the anticancer antibiotic pleurotin in Hohenbuehelia grisea.</title>
        <authorList>
            <person name="Weaver J.A."/>
            <person name="Alberti F."/>
        </authorList>
    </citation>
    <scope>NUCLEOTIDE SEQUENCE [LARGE SCALE GENOMIC DNA]</scope>
    <source>
        <strain evidence="3">T-177</strain>
    </source>
</reference>
<keyword evidence="3" id="KW-1185">Reference proteome</keyword>
<keyword evidence="1" id="KW-0175">Coiled coil</keyword>
<evidence type="ECO:0000313" key="3">
    <source>
        <dbReference type="Proteomes" id="UP001556367"/>
    </source>
</evidence>
<proteinExistence type="predicted"/>
<sequence>MDVLSTVALVVQICHKLKQSVDKVAQNRRRLKELVDDVAEELADFEKVLQSLFPVDHAGPTDLRDSLDHLLQELRRILDACQSLATVPKRRYLVLVRSRFHSWKMRDDVEEDILRLREKIKTCRSRFTSTSSARTEHSVLVLTSEHRAHMNRVEGLVSRLLVDSNGSSNCFNRSIFPDDSPRDGIEYQYFHLQITKICERLGKLAATQTFPQEDPQGSFAKPLTIRTELPSIGTTEEILEAGVLKALAILIFVRQASNGHFEPTTIQDGAHMLFKLGGWLLSLTLIDDAVRIYGWSIDLYRTLAKGPHESTWLPYMALAQSCQALARAGTPDALQGSYTAVGVLRSLAVTARDHDHTPSLTTLLTFLSFHLNNEGRYQEALASSQEAVSIHRKFASGAAGTGCSLCTQGGPCQPIHWEGSGEEFVVFSSARAFYRAVTVAYEEALSLKQLAQCFANMARYSEAQIAATEAVNIFRALEDSQGLAFASSLREVQSLRSGWVVLFKAPPEHVETKKIKGAE</sequence>
<name>A0ABR3JJU3_9AGAR</name>
<dbReference type="InterPro" id="IPR059179">
    <property type="entry name" value="MLKL-like_MCAfunc"/>
</dbReference>
<dbReference type="InterPro" id="IPR011990">
    <property type="entry name" value="TPR-like_helical_dom_sf"/>
</dbReference>